<reference evidence="4 5" key="1">
    <citation type="journal article" date="2015" name="Genome Announc.">
        <title>Expanding the biotechnology potential of lactobacilli through comparative genomics of 213 strains and associated genera.</title>
        <authorList>
            <person name="Sun Z."/>
            <person name="Harris H.M."/>
            <person name="McCann A."/>
            <person name="Guo C."/>
            <person name="Argimon S."/>
            <person name="Zhang W."/>
            <person name="Yang X."/>
            <person name="Jeffery I.B."/>
            <person name="Cooney J.C."/>
            <person name="Kagawa T.F."/>
            <person name="Liu W."/>
            <person name="Song Y."/>
            <person name="Salvetti E."/>
            <person name="Wrobel A."/>
            <person name="Rasinkangas P."/>
            <person name="Parkhill J."/>
            <person name="Rea M.C."/>
            <person name="O'Sullivan O."/>
            <person name="Ritari J."/>
            <person name="Douillard F.P."/>
            <person name="Paul Ross R."/>
            <person name="Yang R."/>
            <person name="Briner A.E."/>
            <person name="Felis G.E."/>
            <person name="de Vos W.M."/>
            <person name="Barrangou R."/>
            <person name="Klaenhammer T.R."/>
            <person name="Caufield P.W."/>
            <person name="Cui Y."/>
            <person name="Zhang H."/>
            <person name="O'Toole P.W."/>
        </authorList>
    </citation>
    <scope>NUCLEOTIDE SEQUENCE [LARGE SCALE GENOMIC DNA]</scope>
    <source>
        <strain evidence="4 5">DSM 20605</strain>
    </source>
</reference>
<dbReference type="GO" id="GO:0016491">
    <property type="term" value="F:oxidoreductase activity"/>
    <property type="evidence" value="ECO:0007669"/>
    <property type="project" value="UniProtKB-KW"/>
</dbReference>
<dbReference type="PROSITE" id="PS51384">
    <property type="entry name" value="FAD_FR"/>
    <property type="match status" value="1"/>
</dbReference>
<dbReference type="GO" id="GO:0005886">
    <property type="term" value="C:plasma membrane"/>
    <property type="evidence" value="ECO:0007669"/>
    <property type="project" value="TreeGrafter"/>
</dbReference>
<dbReference type="PATRIC" id="fig|1133569.4.peg.329"/>
<dbReference type="InterPro" id="IPR039261">
    <property type="entry name" value="FNR_nucleotide-bd"/>
</dbReference>
<keyword evidence="2" id="KW-1133">Transmembrane helix</keyword>
<dbReference type="InterPro" id="IPR017927">
    <property type="entry name" value="FAD-bd_FR_type"/>
</dbReference>
<dbReference type="eggNOG" id="COG4097">
    <property type="taxonomic scope" value="Bacteria"/>
</dbReference>
<dbReference type="InterPro" id="IPR017938">
    <property type="entry name" value="Riboflavin_synthase-like_b-brl"/>
</dbReference>
<keyword evidence="1" id="KW-0560">Oxidoreductase</keyword>
<dbReference type="Pfam" id="PF08022">
    <property type="entry name" value="FAD_binding_8"/>
    <property type="match status" value="1"/>
</dbReference>
<evidence type="ECO:0000256" key="1">
    <source>
        <dbReference type="ARBA" id="ARBA00023002"/>
    </source>
</evidence>
<keyword evidence="2" id="KW-0472">Membrane</keyword>
<comment type="caution">
    <text evidence="4">The sequence shown here is derived from an EMBL/GenBank/DDBJ whole genome shotgun (WGS) entry which is preliminary data.</text>
</comment>
<proteinExistence type="predicted"/>
<dbReference type="Gene3D" id="3.40.50.80">
    <property type="entry name" value="Nucleotide-binding domain of ferredoxin-NADP reductase (FNR) module"/>
    <property type="match status" value="1"/>
</dbReference>
<dbReference type="EMBL" id="AYYX01000125">
    <property type="protein sequence ID" value="KRM82945.1"/>
    <property type="molecule type" value="Genomic_DNA"/>
</dbReference>
<evidence type="ECO:0000313" key="4">
    <source>
        <dbReference type="EMBL" id="KRM82945.1"/>
    </source>
</evidence>
<feature type="transmembrane region" description="Helical" evidence="2">
    <location>
        <begin position="72"/>
        <end position="92"/>
    </location>
</feature>
<name>A0A0R2BU83_9LACO</name>
<feature type="domain" description="FAD-binding FR-type" evidence="3">
    <location>
        <begin position="207"/>
        <end position="308"/>
    </location>
</feature>
<dbReference type="AlphaFoldDB" id="A0A0R2BU83"/>
<keyword evidence="5" id="KW-1185">Reference proteome</keyword>
<dbReference type="SUPFAM" id="SSF63380">
    <property type="entry name" value="Riboflavin synthase domain-like"/>
    <property type="match status" value="1"/>
</dbReference>
<feature type="transmembrane region" description="Helical" evidence="2">
    <location>
        <begin position="41"/>
        <end position="60"/>
    </location>
</feature>
<feature type="transmembrane region" description="Helical" evidence="2">
    <location>
        <begin position="112"/>
        <end position="136"/>
    </location>
</feature>
<dbReference type="SUPFAM" id="SSF52343">
    <property type="entry name" value="Ferredoxin reductase-like, C-terminal NADP-linked domain"/>
    <property type="match status" value="1"/>
</dbReference>
<feature type="transmembrane region" description="Helical" evidence="2">
    <location>
        <begin position="7"/>
        <end position="29"/>
    </location>
</feature>
<dbReference type="Gene3D" id="2.40.30.10">
    <property type="entry name" value="Translation factors"/>
    <property type="match status" value="1"/>
</dbReference>
<dbReference type="Proteomes" id="UP000051576">
    <property type="component" value="Unassembled WGS sequence"/>
</dbReference>
<dbReference type="PANTHER" id="PTHR11972:SF69">
    <property type="entry name" value="FERRIC REDUCTION OXIDASE 6-RELATED"/>
    <property type="match status" value="1"/>
</dbReference>
<accession>A0A0R2BU83</accession>
<keyword evidence="2" id="KW-0812">Transmembrane</keyword>
<dbReference type="InterPro" id="IPR050369">
    <property type="entry name" value="RBOH/FRE"/>
</dbReference>
<dbReference type="RefSeq" id="WP_010581338.1">
    <property type="nucleotide sequence ID" value="NZ_AHYZ01000183.1"/>
</dbReference>
<sequence length="430" mass="49381">MFRKLEFSSLIIWSVFFVILPLPLILSLLTEIHTLGSQQQLSIYSGTIAYTWMLLAVFLGTRPHWLDRLVGLPNIYQLHGILATAALLLAWLHKFSSHAGGLIKQTGDLALIILTIILIYSFLLLSNWLTAHSIIFKALRHSFEKVFKHEFTLWTHRLNLLAIALIFIHVQLIGFVTRITPFMILFDSYSLVTLLIYLKFKLNWYRSDQAELTVFQNKQISARICELTLDGRQLAKLQLLPGDFIFLAFPKIKELHEPHPFSIVALPVDTGKLKLAIRADGDFTTALAKVKAGTQVKVTGGYGRYQHFIDEQPSQANLVIITGGIGVTPSFSVIKHNLSHQIYFFYTTHHVSELLYLDQLKQWNQLNNFHGYWQKGRFSDNFVVEHLPVDWKKATLFLLSGPTPLINHWQAFLLKQQVKPTCIFKENFSW</sequence>
<evidence type="ECO:0000259" key="3">
    <source>
        <dbReference type="PROSITE" id="PS51384"/>
    </source>
</evidence>
<dbReference type="PANTHER" id="PTHR11972">
    <property type="entry name" value="NADPH OXIDASE"/>
    <property type="match status" value="1"/>
</dbReference>
<evidence type="ECO:0000313" key="5">
    <source>
        <dbReference type="Proteomes" id="UP000051576"/>
    </source>
</evidence>
<dbReference type="InterPro" id="IPR013112">
    <property type="entry name" value="FAD-bd_8"/>
</dbReference>
<feature type="transmembrane region" description="Helical" evidence="2">
    <location>
        <begin position="157"/>
        <end position="176"/>
    </location>
</feature>
<dbReference type="OrthoDB" id="573132at2"/>
<evidence type="ECO:0000256" key="2">
    <source>
        <dbReference type="SAM" id="Phobius"/>
    </source>
</evidence>
<gene>
    <name evidence="4" type="ORF">FD21_GL000310</name>
</gene>
<protein>
    <submittedName>
        <fullName evidence="4">Ferric reductase</fullName>
    </submittedName>
</protein>
<dbReference type="STRING" id="1133569.FD21_GL000310"/>
<organism evidence="4 5">
    <name type="scientific">Liquorilactobacillus vini DSM 20605</name>
    <dbReference type="NCBI Taxonomy" id="1133569"/>
    <lineage>
        <taxon>Bacteria</taxon>
        <taxon>Bacillati</taxon>
        <taxon>Bacillota</taxon>
        <taxon>Bacilli</taxon>
        <taxon>Lactobacillales</taxon>
        <taxon>Lactobacillaceae</taxon>
        <taxon>Liquorilactobacillus</taxon>
    </lineage>
</organism>
<dbReference type="CDD" id="cd00322">
    <property type="entry name" value="FNR_like"/>
    <property type="match status" value="1"/>
</dbReference>